<organism evidence="3 4">
    <name type="scientific">Pycnoporus cinnabarinus</name>
    <name type="common">Cinnabar-red polypore</name>
    <name type="synonym">Trametes cinnabarina</name>
    <dbReference type="NCBI Taxonomy" id="5643"/>
    <lineage>
        <taxon>Eukaryota</taxon>
        <taxon>Fungi</taxon>
        <taxon>Dikarya</taxon>
        <taxon>Basidiomycota</taxon>
        <taxon>Agaricomycotina</taxon>
        <taxon>Agaricomycetes</taxon>
        <taxon>Polyporales</taxon>
        <taxon>Polyporaceae</taxon>
        <taxon>Trametes</taxon>
    </lineage>
</organism>
<gene>
    <name evidence="3" type="ORF">BN946_scf184844.g3</name>
</gene>
<proteinExistence type="predicted"/>
<dbReference type="HOGENOM" id="CLU_261983_0_0_1"/>
<dbReference type="SUPFAM" id="SSF56219">
    <property type="entry name" value="DNase I-like"/>
    <property type="match status" value="1"/>
</dbReference>
<sequence length="1294" mass="142809">MTDPEFRALLSEYDVILLQETHLRPGQDRQLALPPGFACLSLARPVTATFTQAGGGLIALTRAHIPVEDVTPPNQYDILALRISGILLLSVYLPPEGSPWLANAGADPIQRFTECLLPLAQAHALPIVVLGDFNARVGCLSTGEPRQSPDGVASTRGRALLRAAATFHLHLLNGTRHQPAPCRDRFTSFQPAGSSVIDLALASHTLVDAAHICVQTLPPIARWSDHAPLVLTYVSQTVREPMPPRPRRTRPPPTESFPSTDARVDVLLQQILPPRETTTTTLEVLYGPANITVGPPQAVCLVCDGADGTSDIPQGARVALYWGTGHRLNTVLALPHATSRSHAHLLATAQVLLLADPTRPLRIWADCDYLHRVLAHWVPSLARAHWDCAHADTLAQLVTLLRAWPASVRLLPLARDPSHPNAWQARQILSREPRQDRTALPLVPPLSWLSLPTPPAPSPPVEEPASAPKVSTPLPPLPVQAEPQVRGDNAPTAYPQLDELTWAASGYESLPLLARRRAFLTQLTHAPSPAAFWATYRRLVDDKPRPSQVSLEALTADFRARMNPPPLLPETFDGLTHALNRLYSRSLPRRTTDYSAGQHFATPFSLEEIEDVKLHLRKHGSQSAVGADQVDYSAVINTPSEKLCELFNACIADCSAPAPWLVAVLAAARKPGKDGSRPENYRTIGLESCFLKTLTVLIDRRLRDWAKAVGRLPDSQSGFRAGHRTYNNAFVVRAAIEKARALGRTLFIVFADLSNAFPSVDQHSLWSKLARWGVGGPLFDWLRMLYSAMQYFVRLNGDTSELFQAAIGILIGDPASPVLWLLYISDFDLEPDPDDVVLHGRRVSHLEQADDIALLCLSARGMQTKLAQFEKYCDTVFVLVNVIKTVAAIHGPLPDPLPPLVLHGVRLRYVPTATYVGTTLTSTHADIFHLHYANKANKARAAANATLSLTSYTGPLPPLLALELYRSHVDPHLTAGCEVALDSRPSALREIEDVQAAFLRRALHISRRAQLAPLHTETGIWPIRYRRFHLALRYLAYLLTDTPPLPLAAFRELWDLSCRTTAPTWWTDLYLVGCALPVPIDVGVRTFPTLESVQSTLQALRSSLAAHLRNAVLNSQRLPLLRHRVLRLAPSPTPAPELKAMCATRDFLHLPRRRQREALCLLVFSEHPLAVERLRRAPAARPIPRAWRVCRFCQVRAAVEDEPHVLLYCPAPLLCARRVRFVAELTTVQPSMPPLLARLAPEAALDVLLSADPTTVLPLVADYIADVFELCSDHPLLLLTTEEQYLVLPQRYLS</sequence>
<dbReference type="Gene3D" id="3.30.420.10">
    <property type="entry name" value="Ribonuclease H-like superfamily/Ribonuclease H"/>
    <property type="match status" value="1"/>
</dbReference>
<dbReference type="InterPro" id="IPR000477">
    <property type="entry name" value="RT_dom"/>
</dbReference>
<reference evidence="3" key="1">
    <citation type="submission" date="2014-01" db="EMBL/GenBank/DDBJ databases">
        <title>The genome of the white-rot fungus Pycnoporus cinnabarinus: a basidiomycete model with a versatile arsenal for lignocellulosic biomass breakdown.</title>
        <authorList>
            <person name="Levasseur A."/>
            <person name="Lomascolo A."/>
            <person name="Ruiz-Duenas F.J."/>
            <person name="Uzan E."/>
            <person name="Piumi F."/>
            <person name="Kues U."/>
            <person name="Ram A.F.J."/>
            <person name="Murat C."/>
            <person name="Haon M."/>
            <person name="Benoit I."/>
            <person name="Arfi Y."/>
            <person name="Chevret D."/>
            <person name="Drula E."/>
            <person name="Kwon M.J."/>
            <person name="Gouret P."/>
            <person name="Lesage-Meessen L."/>
            <person name="Lombard V."/>
            <person name="Mariette J."/>
            <person name="Noirot C."/>
            <person name="Park J."/>
            <person name="Patyshakuliyeva A."/>
            <person name="Wieneger R.A.B."/>
            <person name="Wosten H.A.B."/>
            <person name="Martin F."/>
            <person name="Coutinho P.M."/>
            <person name="de Vries R."/>
            <person name="Martinez A.T."/>
            <person name="Klopp C."/>
            <person name="Pontarotti P."/>
            <person name="Henrissat B."/>
            <person name="Record E."/>
        </authorList>
    </citation>
    <scope>NUCLEOTIDE SEQUENCE [LARGE SCALE GENOMIC DNA]</scope>
    <source>
        <strain evidence="3">BRFM137</strain>
    </source>
</reference>
<dbReference type="GO" id="GO:0003676">
    <property type="term" value="F:nucleic acid binding"/>
    <property type="evidence" value="ECO:0007669"/>
    <property type="project" value="InterPro"/>
</dbReference>
<evidence type="ECO:0000256" key="1">
    <source>
        <dbReference type="SAM" id="MobiDB-lite"/>
    </source>
</evidence>
<dbReference type="GO" id="GO:0003824">
    <property type="term" value="F:catalytic activity"/>
    <property type="evidence" value="ECO:0007669"/>
    <property type="project" value="InterPro"/>
</dbReference>
<dbReference type="OMA" id="FQACIND"/>
<dbReference type="STRING" id="5643.A0A060SFH4"/>
<comment type="caution">
    <text evidence="3">The sequence shown here is derived from an EMBL/GenBank/DDBJ whole genome shotgun (WGS) entry which is preliminary data.</text>
</comment>
<dbReference type="EMBL" id="CCBP010000097">
    <property type="protein sequence ID" value="CDO70999.1"/>
    <property type="molecule type" value="Genomic_DNA"/>
</dbReference>
<dbReference type="PANTHER" id="PTHR47027">
    <property type="entry name" value="REVERSE TRANSCRIPTASE DOMAIN-CONTAINING PROTEIN"/>
    <property type="match status" value="1"/>
</dbReference>
<name>A0A060SFH4_PYCCI</name>
<evidence type="ECO:0000313" key="3">
    <source>
        <dbReference type="EMBL" id="CDO70999.1"/>
    </source>
</evidence>
<feature type="region of interest" description="Disordered" evidence="1">
    <location>
        <begin position="453"/>
        <end position="476"/>
    </location>
</feature>
<feature type="region of interest" description="Disordered" evidence="1">
    <location>
        <begin position="240"/>
        <end position="260"/>
    </location>
</feature>
<feature type="domain" description="Reverse transcriptase" evidence="2">
    <location>
        <begin position="649"/>
        <end position="920"/>
    </location>
</feature>
<dbReference type="PROSITE" id="PS50878">
    <property type="entry name" value="RT_POL"/>
    <property type="match status" value="1"/>
</dbReference>
<dbReference type="InterPro" id="IPR036691">
    <property type="entry name" value="Endo/exonu/phosph_ase_sf"/>
</dbReference>
<dbReference type="Pfam" id="PF03372">
    <property type="entry name" value="Exo_endo_phos"/>
    <property type="match status" value="1"/>
</dbReference>
<dbReference type="OrthoDB" id="2802125at2759"/>
<protein>
    <recommendedName>
        <fullName evidence="2">Reverse transcriptase domain-containing protein</fullName>
    </recommendedName>
</protein>
<keyword evidence="4" id="KW-1185">Reference proteome</keyword>
<evidence type="ECO:0000313" key="4">
    <source>
        <dbReference type="Proteomes" id="UP000029665"/>
    </source>
</evidence>
<evidence type="ECO:0000259" key="2">
    <source>
        <dbReference type="PROSITE" id="PS50878"/>
    </source>
</evidence>
<dbReference type="Proteomes" id="UP000029665">
    <property type="component" value="Unassembled WGS sequence"/>
</dbReference>
<feature type="compositionally biased region" description="Pro residues" evidence="1">
    <location>
        <begin position="453"/>
        <end position="462"/>
    </location>
</feature>
<dbReference type="CDD" id="cd01650">
    <property type="entry name" value="RT_nLTR_like"/>
    <property type="match status" value="1"/>
</dbReference>
<dbReference type="InterPro" id="IPR036397">
    <property type="entry name" value="RNaseH_sf"/>
</dbReference>
<dbReference type="Pfam" id="PF00078">
    <property type="entry name" value="RVT_1"/>
    <property type="match status" value="1"/>
</dbReference>
<dbReference type="InterPro" id="IPR005135">
    <property type="entry name" value="Endo/exonuclease/phosphatase"/>
</dbReference>
<accession>A0A060SFH4</accession>
<dbReference type="Gene3D" id="3.60.10.10">
    <property type="entry name" value="Endonuclease/exonuclease/phosphatase"/>
    <property type="match status" value="1"/>
</dbReference>
<dbReference type="PANTHER" id="PTHR47027:SF20">
    <property type="entry name" value="REVERSE TRANSCRIPTASE-LIKE PROTEIN WITH RNA-DIRECTED DNA POLYMERASE DOMAIN"/>
    <property type="match status" value="1"/>
</dbReference>